<dbReference type="PANTHER" id="PTHR24173:SF74">
    <property type="entry name" value="ANKYRIN REPEAT DOMAIN-CONTAINING PROTEIN 16"/>
    <property type="match status" value="1"/>
</dbReference>
<dbReference type="EMBL" id="LGRX02002615">
    <property type="protein sequence ID" value="KAK3283866.1"/>
    <property type="molecule type" value="Genomic_DNA"/>
</dbReference>
<dbReference type="Gene3D" id="1.25.40.20">
    <property type="entry name" value="Ankyrin repeat-containing domain"/>
    <property type="match status" value="2"/>
</dbReference>
<dbReference type="PROSITE" id="PS50088">
    <property type="entry name" value="ANK_REPEAT"/>
    <property type="match status" value="2"/>
</dbReference>
<dbReference type="InterPro" id="IPR002110">
    <property type="entry name" value="Ankyrin_rpt"/>
</dbReference>
<dbReference type="SUPFAM" id="SSF48403">
    <property type="entry name" value="Ankyrin repeat"/>
    <property type="match status" value="1"/>
</dbReference>
<keyword evidence="2 3" id="KW-0040">ANK repeat</keyword>
<evidence type="ECO:0000256" key="2">
    <source>
        <dbReference type="ARBA" id="ARBA00023043"/>
    </source>
</evidence>
<gene>
    <name evidence="5" type="ORF">CYMTET_8454</name>
</gene>
<proteinExistence type="predicted"/>
<accession>A0AAE0GUW1</accession>
<dbReference type="PROSITE" id="PS50297">
    <property type="entry name" value="ANK_REP_REGION"/>
    <property type="match status" value="2"/>
</dbReference>
<dbReference type="Pfam" id="PF12796">
    <property type="entry name" value="Ank_2"/>
    <property type="match status" value="1"/>
</dbReference>
<feature type="region of interest" description="Disordered" evidence="4">
    <location>
        <begin position="205"/>
        <end position="226"/>
    </location>
</feature>
<reference evidence="5 6" key="1">
    <citation type="journal article" date="2015" name="Genome Biol. Evol.">
        <title>Comparative Genomics of a Bacterivorous Green Alga Reveals Evolutionary Causalities and Consequences of Phago-Mixotrophic Mode of Nutrition.</title>
        <authorList>
            <person name="Burns J.A."/>
            <person name="Paasch A."/>
            <person name="Narechania A."/>
            <person name="Kim E."/>
        </authorList>
    </citation>
    <scope>NUCLEOTIDE SEQUENCE [LARGE SCALE GENOMIC DNA]</scope>
    <source>
        <strain evidence="5 6">PLY_AMNH</strain>
    </source>
</reference>
<evidence type="ECO:0000256" key="1">
    <source>
        <dbReference type="ARBA" id="ARBA00022737"/>
    </source>
</evidence>
<feature type="repeat" description="ANK" evidence="3">
    <location>
        <begin position="33"/>
        <end position="65"/>
    </location>
</feature>
<dbReference type="AlphaFoldDB" id="A0AAE0GUW1"/>
<comment type="caution">
    <text evidence="5">The sequence shown here is derived from an EMBL/GenBank/DDBJ whole genome shotgun (WGS) entry which is preliminary data.</text>
</comment>
<dbReference type="SMART" id="SM00248">
    <property type="entry name" value="ANK"/>
    <property type="match status" value="2"/>
</dbReference>
<feature type="repeat" description="ANK" evidence="3">
    <location>
        <begin position="66"/>
        <end position="98"/>
    </location>
</feature>
<name>A0AAE0GUW1_9CHLO</name>
<protein>
    <submittedName>
        <fullName evidence="5">Uncharacterized protein</fullName>
    </submittedName>
</protein>
<evidence type="ECO:0000256" key="3">
    <source>
        <dbReference type="PROSITE-ProRule" id="PRU00023"/>
    </source>
</evidence>
<evidence type="ECO:0000313" key="5">
    <source>
        <dbReference type="EMBL" id="KAK3283866.1"/>
    </source>
</evidence>
<keyword evidence="6" id="KW-1185">Reference proteome</keyword>
<organism evidence="5 6">
    <name type="scientific">Cymbomonas tetramitiformis</name>
    <dbReference type="NCBI Taxonomy" id="36881"/>
    <lineage>
        <taxon>Eukaryota</taxon>
        <taxon>Viridiplantae</taxon>
        <taxon>Chlorophyta</taxon>
        <taxon>Pyramimonadophyceae</taxon>
        <taxon>Pyramimonadales</taxon>
        <taxon>Pyramimonadaceae</taxon>
        <taxon>Cymbomonas</taxon>
    </lineage>
</organism>
<dbReference type="InterPro" id="IPR036770">
    <property type="entry name" value="Ankyrin_rpt-contain_sf"/>
</dbReference>
<sequence length="226" mass="24402">MGELRDAVVSGKLEVVMELLDKENELIDERDEHGLTCLHRAAARGHTELVKLLLDRGARKDIKHLAGDTALHRAAKYGREDCLKLLLKAGCDKSLKNGQGFTPADLAIQGGFGDTVSALEQWDGPVVYSQAYSHAVDLQLGLGLQENQTRTRTAAGSVSSGHGTPGSTKHLPGIRVGLQILPEVTVDGVDIIFPAYMDDLPMYQGKSHKAGKKKPPRVMVPKTPPL</sequence>
<dbReference type="Proteomes" id="UP001190700">
    <property type="component" value="Unassembled WGS sequence"/>
</dbReference>
<evidence type="ECO:0000313" key="6">
    <source>
        <dbReference type="Proteomes" id="UP001190700"/>
    </source>
</evidence>
<dbReference type="PANTHER" id="PTHR24173">
    <property type="entry name" value="ANKYRIN REPEAT CONTAINING"/>
    <property type="match status" value="1"/>
</dbReference>
<keyword evidence="1" id="KW-0677">Repeat</keyword>
<evidence type="ECO:0000256" key="4">
    <source>
        <dbReference type="SAM" id="MobiDB-lite"/>
    </source>
</evidence>
<feature type="compositionally biased region" description="Basic residues" evidence="4">
    <location>
        <begin position="206"/>
        <end position="216"/>
    </location>
</feature>
<dbReference type="PRINTS" id="PR01415">
    <property type="entry name" value="ANKYRIN"/>
</dbReference>